<proteinExistence type="predicted"/>
<dbReference type="RefSeq" id="WP_007047919.1">
    <property type="nucleotide sequence ID" value="NZ_GG704770.1"/>
</dbReference>
<evidence type="ECO:0000313" key="1">
    <source>
        <dbReference type="EMBL" id="EFB75142.1"/>
    </source>
</evidence>
<keyword evidence="2" id="KW-1185">Reference proteome</keyword>
<sequence length="87" mass="9625">MSTYKMKPGKIGRTVIGAYKNVEEKFVDTFLTEDGSLKTGGMAGKVTGAYQKVEDTVVGGYKKVEDAFVDAFLEKEEDRDAGQHRQK</sequence>
<dbReference type="Proteomes" id="UP000003438">
    <property type="component" value="Unassembled WGS sequence"/>
</dbReference>
<accession>D1PQ89</accession>
<reference evidence="1" key="1">
    <citation type="submission" date="2009-12" db="EMBL/GenBank/DDBJ databases">
        <authorList>
            <person name="Weinstock G."/>
            <person name="Sodergren E."/>
            <person name="Clifton S."/>
            <person name="Fulton L."/>
            <person name="Fulton B."/>
            <person name="Courtney L."/>
            <person name="Fronick C."/>
            <person name="Harrison M."/>
            <person name="Strong C."/>
            <person name="Farmer C."/>
            <person name="Delahaunty K."/>
            <person name="Markovic C."/>
            <person name="Hall O."/>
            <person name="Minx P."/>
            <person name="Tomlinson C."/>
            <person name="Mitreva M."/>
            <person name="Nelson J."/>
            <person name="Hou S."/>
            <person name="Wollam A."/>
            <person name="Pepin K.H."/>
            <person name="Johnson M."/>
            <person name="Bhonagiri V."/>
            <person name="Nash W.E."/>
            <person name="Warren W."/>
            <person name="Chinwalla A."/>
            <person name="Mardis E.R."/>
            <person name="Wilson R.K."/>
        </authorList>
    </citation>
    <scope>NUCLEOTIDE SEQUENCE [LARGE SCALE GENOMIC DNA]</scope>
    <source>
        <strain evidence="1">DSM 15176</strain>
    </source>
</reference>
<dbReference type="EMBL" id="ACBY02000033">
    <property type="protein sequence ID" value="EFB75142.1"/>
    <property type="molecule type" value="Genomic_DNA"/>
</dbReference>
<dbReference type="STRING" id="411471.SUBVAR_06557"/>
<name>D1PQ89_9FIRM</name>
<dbReference type="eggNOG" id="ENOG50333GP">
    <property type="taxonomic scope" value="Bacteria"/>
</dbReference>
<gene>
    <name evidence="1" type="ORF">SUBVAR_06557</name>
</gene>
<organism evidence="1 2">
    <name type="scientific">Subdoligranulum variabile DSM 15176</name>
    <dbReference type="NCBI Taxonomy" id="411471"/>
    <lineage>
        <taxon>Bacteria</taxon>
        <taxon>Bacillati</taxon>
        <taxon>Bacillota</taxon>
        <taxon>Clostridia</taxon>
        <taxon>Eubacteriales</taxon>
        <taxon>Oscillospiraceae</taxon>
        <taxon>Subdoligranulum</taxon>
    </lineage>
</organism>
<evidence type="ECO:0000313" key="2">
    <source>
        <dbReference type="Proteomes" id="UP000003438"/>
    </source>
</evidence>
<dbReference type="AlphaFoldDB" id="D1PQ89"/>
<dbReference type="HOGENOM" id="CLU_2409269_0_0_9"/>
<comment type="caution">
    <text evidence="1">The sequence shown here is derived from an EMBL/GenBank/DDBJ whole genome shotgun (WGS) entry which is preliminary data.</text>
</comment>
<protein>
    <submittedName>
        <fullName evidence="1">Uncharacterized protein</fullName>
    </submittedName>
</protein>
<dbReference type="OrthoDB" id="2223469at2"/>